<dbReference type="PANTHER" id="PTHR38666">
    <property type="match status" value="1"/>
</dbReference>
<sequence length="267" mass="30183">MKKLAWPLPIRIRSSRLWNQLPSASLRTLVLSGPRFTCIQRTSRLSSLFAVYDQHVCLRSQFIGFTLGISLICLPIATSIPSKISLQITAFKKNLLPSLTHVDNYLRTKTPPLREGYSSFCYHLIVPNFAHLKASYLKIVPENEHLIRTAYDANSPEDLPVLTRYFPASAVKEMTGPAKFLDVILYTREEIHQENIARGMEHLNNASDAPWGIMRVKAQDVERELPMLPTTLIRNALGKGFGGSGVPLDVDRYKESVGFWMHHAAIR</sequence>
<organism evidence="1 2">
    <name type="scientific">Nannochloropsis gaditana</name>
    <dbReference type="NCBI Taxonomy" id="72520"/>
    <lineage>
        <taxon>Eukaryota</taxon>
        <taxon>Sar</taxon>
        <taxon>Stramenopiles</taxon>
        <taxon>Ochrophyta</taxon>
        <taxon>Eustigmatophyceae</taxon>
        <taxon>Eustigmatales</taxon>
        <taxon>Monodopsidaceae</taxon>
        <taxon>Nannochloropsis</taxon>
    </lineage>
</organism>
<dbReference type="PANTHER" id="PTHR38666:SF2">
    <property type="entry name" value="FLAGELLAR ASSOCIATED PROTEIN"/>
    <property type="match status" value="1"/>
</dbReference>
<dbReference type="Pfam" id="PF11539">
    <property type="entry name" value="DUF3228"/>
    <property type="match status" value="1"/>
</dbReference>
<comment type="caution">
    <text evidence="1">The sequence shown here is derived from an EMBL/GenBank/DDBJ whole genome shotgun (WGS) entry which is preliminary data.</text>
</comment>
<dbReference type="EMBL" id="AZIL01002200">
    <property type="protein sequence ID" value="EWM22327.1"/>
    <property type="molecule type" value="Genomic_DNA"/>
</dbReference>
<proteinExistence type="predicted"/>
<protein>
    <submittedName>
        <fullName evidence="1">Uncharacterized protein</fullName>
    </submittedName>
</protein>
<dbReference type="OrthoDB" id="415460at2759"/>
<name>W7T760_9STRA</name>
<dbReference type="InterPro" id="IPR021610">
    <property type="entry name" value="DUF3228"/>
</dbReference>
<evidence type="ECO:0000313" key="1">
    <source>
        <dbReference type="EMBL" id="EWM22327.1"/>
    </source>
</evidence>
<dbReference type="Proteomes" id="UP000019335">
    <property type="component" value="Unassembled WGS sequence"/>
</dbReference>
<accession>W7T760</accession>
<dbReference type="Gene3D" id="3.30.2310.50">
    <property type="entry name" value="Protein of unknown function (DUF3228), domain 1"/>
    <property type="match status" value="2"/>
</dbReference>
<evidence type="ECO:0000313" key="2">
    <source>
        <dbReference type="Proteomes" id="UP000019335"/>
    </source>
</evidence>
<dbReference type="AlphaFoldDB" id="W7T760"/>
<keyword evidence="2" id="KW-1185">Reference proteome</keyword>
<reference evidence="1 2" key="1">
    <citation type="journal article" date="2014" name="Mol. Plant">
        <title>Chromosome Scale Genome Assembly and Transcriptome Profiling of Nannochloropsis gaditana in Nitrogen Depletion.</title>
        <authorList>
            <person name="Corteggiani Carpinelli E."/>
            <person name="Telatin A."/>
            <person name="Vitulo N."/>
            <person name="Forcato C."/>
            <person name="D'Angelo M."/>
            <person name="Schiavon R."/>
            <person name="Vezzi A."/>
            <person name="Giacometti G.M."/>
            <person name="Morosinotto T."/>
            <person name="Valle G."/>
        </authorList>
    </citation>
    <scope>NUCLEOTIDE SEQUENCE [LARGE SCALE GENOMIC DNA]</scope>
    <source>
        <strain evidence="1 2">B-31</strain>
    </source>
</reference>
<gene>
    <name evidence="1" type="ORF">Naga_100118g23</name>
</gene>